<evidence type="ECO:0000313" key="7">
    <source>
        <dbReference type="EMBL" id="OHA20579.1"/>
    </source>
</evidence>
<keyword evidence="4" id="KW-0406">Ion transport</keyword>
<keyword evidence="5" id="KW-0472">Membrane</keyword>
<keyword evidence="2" id="KW-0813">Transport</keyword>
<dbReference type="Pfam" id="PF00213">
    <property type="entry name" value="OSCP"/>
    <property type="match status" value="1"/>
</dbReference>
<dbReference type="EMBL" id="MHRI01000028">
    <property type="protein sequence ID" value="OHA20579.1"/>
    <property type="molecule type" value="Genomic_DNA"/>
</dbReference>
<comment type="caution">
    <text evidence="7">The sequence shown here is derived from an EMBL/GenBank/DDBJ whole genome shotgun (WGS) entry which is preliminary data.</text>
</comment>
<accession>A0A1G2MBR1</accession>
<dbReference type="Gene3D" id="1.10.520.20">
    <property type="entry name" value="N-terminal domain of the delta subunit of the F1F0-ATP synthase"/>
    <property type="match status" value="1"/>
</dbReference>
<evidence type="ECO:0000256" key="4">
    <source>
        <dbReference type="ARBA" id="ARBA00023065"/>
    </source>
</evidence>
<dbReference type="GO" id="GO:0046933">
    <property type="term" value="F:proton-transporting ATP synthase activity, rotational mechanism"/>
    <property type="evidence" value="ECO:0007669"/>
    <property type="project" value="InterPro"/>
</dbReference>
<protein>
    <submittedName>
        <fullName evidence="7">Uncharacterized protein</fullName>
    </submittedName>
</protein>
<name>A0A1G2MBR1_9BACT</name>
<evidence type="ECO:0000313" key="8">
    <source>
        <dbReference type="Proteomes" id="UP000178121"/>
    </source>
</evidence>
<dbReference type="GO" id="GO:0016020">
    <property type="term" value="C:membrane"/>
    <property type="evidence" value="ECO:0007669"/>
    <property type="project" value="UniProtKB-SubCell"/>
</dbReference>
<gene>
    <name evidence="7" type="ORF">A2849_03150</name>
</gene>
<sequence>MKYSSSQYAKTLHELVGEALPTKRRETIREFLGVIARHGSLSLLPEIAREFETLHDREEGVRHLTVRAGERLSAEKVAGKLHFKSRVRAIRDAGLEGGVTLEVDDLRVDNSVAMRMRRARKALVK</sequence>
<keyword evidence="6" id="KW-0066">ATP synthesis</keyword>
<dbReference type="InterPro" id="IPR026015">
    <property type="entry name" value="ATP_synth_OSCP/delta_N_sf"/>
</dbReference>
<comment type="subcellular location">
    <subcellularLocation>
        <location evidence="1">Membrane</location>
    </subcellularLocation>
</comment>
<dbReference type="AlphaFoldDB" id="A0A1G2MBR1"/>
<dbReference type="InterPro" id="IPR000711">
    <property type="entry name" value="ATPase_OSCP/dsu"/>
</dbReference>
<evidence type="ECO:0000256" key="3">
    <source>
        <dbReference type="ARBA" id="ARBA00022781"/>
    </source>
</evidence>
<keyword evidence="3" id="KW-0375">Hydrogen ion transport</keyword>
<organism evidence="7 8">
    <name type="scientific">Candidatus Taylorbacteria bacterium RIFCSPHIGHO2_01_FULL_51_15</name>
    <dbReference type="NCBI Taxonomy" id="1802304"/>
    <lineage>
        <taxon>Bacteria</taxon>
        <taxon>Candidatus Tayloriibacteriota</taxon>
    </lineage>
</organism>
<evidence type="ECO:0000256" key="2">
    <source>
        <dbReference type="ARBA" id="ARBA00022448"/>
    </source>
</evidence>
<reference evidence="7 8" key="1">
    <citation type="journal article" date="2016" name="Nat. Commun.">
        <title>Thousands of microbial genomes shed light on interconnected biogeochemical processes in an aquifer system.</title>
        <authorList>
            <person name="Anantharaman K."/>
            <person name="Brown C.T."/>
            <person name="Hug L.A."/>
            <person name="Sharon I."/>
            <person name="Castelle C.J."/>
            <person name="Probst A.J."/>
            <person name="Thomas B.C."/>
            <person name="Singh A."/>
            <person name="Wilkins M.J."/>
            <person name="Karaoz U."/>
            <person name="Brodie E.L."/>
            <person name="Williams K.H."/>
            <person name="Hubbard S.S."/>
            <person name="Banfield J.F."/>
        </authorList>
    </citation>
    <scope>NUCLEOTIDE SEQUENCE [LARGE SCALE GENOMIC DNA]</scope>
</reference>
<evidence type="ECO:0000256" key="6">
    <source>
        <dbReference type="ARBA" id="ARBA00023310"/>
    </source>
</evidence>
<evidence type="ECO:0000256" key="1">
    <source>
        <dbReference type="ARBA" id="ARBA00004370"/>
    </source>
</evidence>
<dbReference type="Proteomes" id="UP000178121">
    <property type="component" value="Unassembled WGS sequence"/>
</dbReference>
<evidence type="ECO:0000256" key="5">
    <source>
        <dbReference type="ARBA" id="ARBA00023136"/>
    </source>
</evidence>
<proteinExistence type="predicted"/>